<evidence type="ECO:0000313" key="3">
    <source>
        <dbReference type="Proteomes" id="UP001301350"/>
    </source>
</evidence>
<evidence type="ECO:0000256" key="1">
    <source>
        <dbReference type="SAM" id="MobiDB-lite"/>
    </source>
</evidence>
<proteinExistence type="predicted"/>
<feature type="region of interest" description="Disordered" evidence="1">
    <location>
        <begin position="506"/>
        <end position="535"/>
    </location>
</feature>
<accession>A0AAV9ISD5</accession>
<reference evidence="2 3" key="1">
    <citation type="submission" date="2022-07" db="EMBL/GenBank/DDBJ databases">
        <title>Genome-wide signatures of adaptation to extreme environments.</title>
        <authorList>
            <person name="Cho C.H."/>
            <person name="Yoon H.S."/>
        </authorList>
    </citation>
    <scope>NUCLEOTIDE SEQUENCE [LARGE SCALE GENOMIC DNA]</scope>
    <source>
        <strain evidence="2 3">DBV 063 E5</strain>
    </source>
</reference>
<name>A0AAV9ISD5_CYACA</name>
<feature type="compositionally biased region" description="Basic and acidic residues" evidence="1">
    <location>
        <begin position="691"/>
        <end position="700"/>
    </location>
</feature>
<comment type="caution">
    <text evidence="2">The sequence shown here is derived from an EMBL/GenBank/DDBJ whole genome shotgun (WGS) entry which is preliminary data.</text>
</comment>
<feature type="compositionally biased region" description="Basic residues" evidence="1">
    <location>
        <begin position="510"/>
        <end position="520"/>
    </location>
</feature>
<dbReference type="AlphaFoldDB" id="A0AAV9ISD5"/>
<dbReference type="Proteomes" id="UP001301350">
    <property type="component" value="Unassembled WGS sequence"/>
</dbReference>
<feature type="region of interest" description="Disordered" evidence="1">
    <location>
        <begin position="548"/>
        <end position="700"/>
    </location>
</feature>
<dbReference type="EMBL" id="JANCYW010000003">
    <property type="protein sequence ID" value="KAK4535000.1"/>
    <property type="molecule type" value="Genomic_DNA"/>
</dbReference>
<feature type="compositionally biased region" description="Low complexity" evidence="1">
    <location>
        <begin position="571"/>
        <end position="580"/>
    </location>
</feature>
<protein>
    <recommendedName>
        <fullName evidence="4">CUE domain-containing protein</fullName>
    </recommendedName>
</protein>
<keyword evidence="3" id="KW-1185">Reference proteome</keyword>
<feature type="compositionally biased region" description="Basic residues" evidence="1">
    <location>
        <begin position="668"/>
        <end position="685"/>
    </location>
</feature>
<feature type="compositionally biased region" description="Basic and acidic residues" evidence="1">
    <location>
        <begin position="614"/>
        <end position="627"/>
    </location>
</feature>
<sequence>MRASPTTVAAAAATTGTERQLVVLAKYTCVQPEGASVTERLRTVLQEGGRECEELLAVLDEFVEHRARFDDATRWEEWQQWEQNADGLLAQRHIELDVQVLLLYRMHRAVLIEDALGAQRCFTWAHAQGLCTVFGPPLAQCGDLEDAPGAEETPQRRQLDSWWFGQLLQPAIERWLPAPEWQRDMEKSVRALEQTVAHMEEARRSCGCISSVDGCPVDALRAQGHFGLIDKVLARLREVYCVSAVSAAACVALVRYLRHGMMYTMRDAHVSARRWAQEVAADMHACEDCERVRERWANAAHLAVLTAAVYVNVALGADGAPQDARDWLADSAYEALVTLVRTASGPEAEQGVGNGAAPGTTDHRERPLQASATGTTHFLVALCHALSGCPILFAASTDGGLDTDRAAYLKALLQPFGYVTAVQPPASAPAVPESVTPEHRELDEALSFPAFEGLRELLPADRFDDELILQSLRLTDDDQERALESLLEGRVRQSTRLPLSPAGMRALPTRLRRAVHRQRERRPTAPDSGEPAANIGWYASRGLDLEMDEEEEEAAGGGKTEAGWSRSGKGPASLSRASARPPRERSALPSGDEEAAPSGASDDGDGNAYDESQDALRDEGLWAERRAPNRSTSASEPEGEEGAPSPNIAPQRLPSNTRHPNDNPAHPPHPHAKTRARAHRRRRDQRRQASLRKEQRANWT</sequence>
<feature type="region of interest" description="Disordered" evidence="1">
    <location>
        <begin position="346"/>
        <end position="365"/>
    </location>
</feature>
<evidence type="ECO:0008006" key="4">
    <source>
        <dbReference type="Google" id="ProtNLM"/>
    </source>
</evidence>
<organism evidence="2 3">
    <name type="scientific">Cyanidium caldarium</name>
    <name type="common">Red alga</name>
    <dbReference type="NCBI Taxonomy" id="2771"/>
    <lineage>
        <taxon>Eukaryota</taxon>
        <taxon>Rhodophyta</taxon>
        <taxon>Bangiophyceae</taxon>
        <taxon>Cyanidiales</taxon>
        <taxon>Cyanidiaceae</taxon>
        <taxon>Cyanidium</taxon>
    </lineage>
</organism>
<gene>
    <name evidence="2" type="ORF">CDCA_CDCA03G1025</name>
</gene>
<evidence type="ECO:0000313" key="2">
    <source>
        <dbReference type="EMBL" id="KAK4535000.1"/>
    </source>
</evidence>